<keyword evidence="2" id="KW-0808">Transferase</keyword>
<evidence type="ECO:0000256" key="1">
    <source>
        <dbReference type="ARBA" id="ARBA00022527"/>
    </source>
</evidence>
<keyword evidence="3" id="KW-0547">Nucleotide-binding</keyword>
<sequence length="121" mass="13847">PISKHLCLVFPLLGSTPYDLLKENQFQGFNLDWTREISKTFLFGLQMLHSTNRIHTDVKPENIMSKHKPTQITVRQRPFTHPPGGEMVLIDLGSSLLLNQKKPLLVCTRQYRAPEVIINLG</sequence>
<keyword evidence="5" id="KW-0067">ATP-binding</keyword>
<dbReference type="GO" id="GO:0005524">
    <property type="term" value="F:ATP binding"/>
    <property type="evidence" value="ECO:0007669"/>
    <property type="project" value="UniProtKB-KW"/>
</dbReference>
<evidence type="ECO:0000313" key="7">
    <source>
        <dbReference type="EMBL" id="JAP95912.1"/>
    </source>
</evidence>
<dbReference type="PANTHER" id="PTHR45646">
    <property type="entry name" value="SERINE/THREONINE-PROTEIN KINASE DOA-RELATED"/>
    <property type="match status" value="1"/>
</dbReference>
<dbReference type="GO" id="GO:0004674">
    <property type="term" value="F:protein serine/threonine kinase activity"/>
    <property type="evidence" value="ECO:0007669"/>
    <property type="project" value="UniProtKB-KW"/>
</dbReference>
<proteinExistence type="predicted"/>
<dbReference type="EMBL" id="GDID01000694">
    <property type="protein sequence ID" value="JAP95912.1"/>
    <property type="molecule type" value="Transcribed_RNA"/>
</dbReference>
<organism evidence="7">
    <name type="scientific">Trepomonas sp. PC1</name>
    <dbReference type="NCBI Taxonomy" id="1076344"/>
    <lineage>
        <taxon>Eukaryota</taxon>
        <taxon>Metamonada</taxon>
        <taxon>Diplomonadida</taxon>
        <taxon>Hexamitidae</taxon>
        <taxon>Hexamitinae</taxon>
        <taxon>Trepomonas</taxon>
    </lineage>
</organism>
<evidence type="ECO:0000256" key="3">
    <source>
        <dbReference type="ARBA" id="ARBA00022741"/>
    </source>
</evidence>
<accession>A0A146KGU3</accession>
<dbReference type="InterPro" id="IPR011009">
    <property type="entry name" value="Kinase-like_dom_sf"/>
</dbReference>
<gene>
    <name evidence="7" type="ORF">TPC1_10932</name>
</gene>
<dbReference type="PROSITE" id="PS50011">
    <property type="entry name" value="PROTEIN_KINASE_DOM"/>
    <property type="match status" value="1"/>
</dbReference>
<dbReference type="InterPro" id="IPR000719">
    <property type="entry name" value="Prot_kinase_dom"/>
</dbReference>
<dbReference type="GO" id="GO:0005634">
    <property type="term" value="C:nucleus"/>
    <property type="evidence" value="ECO:0007669"/>
    <property type="project" value="TreeGrafter"/>
</dbReference>
<evidence type="ECO:0000256" key="4">
    <source>
        <dbReference type="ARBA" id="ARBA00022777"/>
    </source>
</evidence>
<dbReference type="PANTHER" id="PTHR45646:SF11">
    <property type="entry name" value="SERINE_THREONINE-PROTEIN KINASE DOA"/>
    <property type="match status" value="1"/>
</dbReference>
<protein>
    <submittedName>
        <fullName evidence="7">Kinase, CMGC CLK</fullName>
    </submittedName>
</protein>
<evidence type="ECO:0000256" key="2">
    <source>
        <dbReference type="ARBA" id="ARBA00022679"/>
    </source>
</evidence>
<keyword evidence="1" id="KW-0723">Serine/threonine-protein kinase</keyword>
<dbReference type="Gene3D" id="1.10.510.10">
    <property type="entry name" value="Transferase(Phosphotransferase) domain 1"/>
    <property type="match status" value="1"/>
</dbReference>
<name>A0A146KGU3_9EUKA</name>
<dbReference type="SUPFAM" id="SSF56112">
    <property type="entry name" value="Protein kinase-like (PK-like)"/>
    <property type="match status" value="1"/>
</dbReference>
<dbReference type="Pfam" id="PF00069">
    <property type="entry name" value="Pkinase"/>
    <property type="match status" value="1"/>
</dbReference>
<evidence type="ECO:0000256" key="5">
    <source>
        <dbReference type="ARBA" id="ARBA00022840"/>
    </source>
</evidence>
<evidence type="ECO:0000259" key="6">
    <source>
        <dbReference type="PROSITE" id="PS50011"/>
    </source>
</evidence>
<dbReference type="Gene3D" id="3.30.200.20">
    <property type="entry name" value="Phosphorylase Kinase, domain 1"/>
    <property type="match status" value="1"/>
</dbReference>
<reference evidence="7" key="1">
    <citation type="submission" date="2015-07" db="EMBL/GenBank/DDBJ databases">
        <title>Adaptation to a free-living lifestyle via gene acquisitions in the diplomonad Trepomonas sp. PC1.</title>
        <authorList>
            <person name="Xu F."/>
            <person name="Jerlstrom-Hultqvist J."/>
            <person name="Kolisko M."/>
            <person name="Simpson A.G.B."/>
            <person name="Roger A.J."/>
            <person name="Svard S.G."/>
            <person name="Andersson J.O."/>
        </authorList>
    </citation>
    <scope>NUCLEOTIDE SEQUENCE</scope>
    <source>
        <strain evidence="7">PC1</strain>
    </source>
</reference>
<feature type="domain" description="Protein kinase" evidence="6">
    <location>
        <begin position="1"/>
        <end position="121"/>
    </location>
</feature>
<dbReference type="AlphaFoldDB" id="A0A146KGU3"/>
<keyword evidence="4 7" id="KW-0418">Kinase</keyword>
<feature type="non-terminal residue" evidence="7">
    <location>
        <position position="1"/>
    </location>
</feature>
<feature type="non-terminal residue" evidence="7">
    <location>
        <position position="121"/>
    </location>
</feature>
<dbReference type="InterPro" id="IPR051175">
    <property type="entry name" value="CLK_kinases"/>
</dbReference>